<dbReference type="CDD" id="cd00118">
    <property type="entry name" value="LysM"/>
    <property type="match status" value="1"/>
</dbReference>
<keyword evidence="1" id="KW-0472">Membrane</keyword>
<gene>
    <name evidence="3" type="ORF">HELGO_WM33528</name>
</gene>
<evidence type="ECO:0000313" key="3">
    <source>
        <dbReference type="EMBL" id="CAA6806977.1"/>
    </source>
</evidence>
<dbReference type="PROSITE" id="PS51782">
    <property type="entry name" value="LYSM"/>
    <property type="match status" value="1"/>
</dbReference>
<reference evidence="3" key="1">
    <citation type="submission" date="2020-01" db="EMBL/GenBank/DDBJ databases">
        <authorList>
            <person name="Meier V. D."/>
            <person name="Meier V D."/>
        </authorList>
    </citation>
    <scope>NUCLEOTIDE SEQUENCE</scope>
    <source>
        <strain evidence="3">HLG_WM_MAG_02</strain>
    </source>
</reference>
<dbReference type="Gene3D" id="3.10.350.10">
    <property type="entry name" value="LysM domain"/>
    <property type="match status" value="1"/>
</dbReference>
<dbReference type="Pfam" id="PF01476">
    <property type="entry name" value="LysM"/>
    <property type="match status" value="1"/>
</dbReference>
<dbReference type="SUPFAM" id="SSF54106">
    <property type="entry name" value="LysM domain"/>
    <property type="match status" value="1"/>
</dbReference>
<proteinExistence type="predicted"/>
<protein>
    <recommendedName>
        <fullName evidence="2">LysM domain-containing protein</fullName>
    </recommendedName>
</protein>
<dbReference type="InterPro" id="IPR036779">
    <property type="entry name" value="LysM_dom_sf"/>
</dbReference>
<keyword evidence="1" id="KW-1133">Transmembrane helix</keyword>
<feature type="domain" description="LysM" evidence="2">
    <location>
        <begin position="218"/>
        <end position="267"/>
    </location>
</feature>
<name>A0A6S6SNI7_9BACT</name>
<keyword evidence="1" id="KW-0812">Transmembrane</keyword>
<dbReference type="InterPro" id="IPR018392">
    <property type="entry name" value="LysM"/>
</dbReference>
<dbReference type="SMART" id="SM00257">
    <property type="entry name" value="LysM"/>
    <property type="match status" value="1"/>
</dbReference>
<evidence type="ECO:0000259" key="2">
    <source>
        <dbReference type="PROSITE" id="PS51782"/>
    </source>
</evidence>
<dbReference type="PANTHER" id="PTHR34700:SF4">
    <property type="entry name" value="PHAGE-LIKE ELEMENT PBSX PROTEIN XKDP"/>
    <property type="match status" value="1"/>
</dbReference>
<accession>A0A6S6SNI7</accession>
<feature type="transmembrane region" description="Helical" evidence="1">
    <location>
        <begin position="35"/>
        <end position="56"/>
    </location>
</feature>
<sequence length="269" mass="31540">MYYNSNKNNNDYYNSYKKEISEREAYRKEENRQKIMRLLLSILALSLFILATFYLYKYFNPVLDSKSNPLEKIVIREEVLPISIQLSNSSKESTQNSHTHTTDVAIQEKQKVVSSMNEKDIALIVQIIMSQMNTKIERSLEKQLEEVNNKKFINKSLKETNHYNKVVLTKNKNQEIKNTKLMELSTNLNNIVNEEVDSNSNYTQEITKEVYFRKNEMRIIVVQKGDTLSKIAKKAYGDYNDYPKIFSANPEIIKNPDQIFVGQRLRIPS</sequence>
<dbReference type="InterPro" id="IPR052196">
    <property type="entry name" value="Bact_Kbp"/>
</dbReference>
<dbReference type="EMBL" id="CACVAZ010000034">
    <property type="protein sequence ID" value="CAA6806977.1"/>
    <property type="molecule type" value="Genomic_DNA"/>
</dbReference>
<dbReference type="PANTHER" id="PTHR34700">
    <property type="entry name" value="POTASSIUM BINDING PROTEIN KBP"/>
    <property type="match status" value="1"/>
</dbReference>
<evidence type="ECO:0000256" key="1">
    <source>
        <dbReference type="SAM" id="Phobius"/>
    </source>
</evidence>
<dbReference type="AlphaFoldDB" id="A0A6S6SNI7"/>
<organism evidence="3">
    <name type="scientific">uncultured Sulfurovum sp</name>
    <dbReference type="NCBI Taxonomy" id="269237"/>
    <lineage>
        <taxon>Bacteria</taxon>
        <taxon>Pseudomonadati</taxon>
        <taxon>Campylobacterota</taxon>
        <taxon>Epsilonproteobacteria</taxon>
        <taxon>Campylobacterales</taxon>
        <taxon>Sulfurovaceae</taxon>
        <taxon>Sulfurovum</taxon>
        <taxon>environmental samples</taxon>
    </lineage>
</organism>